<accession>A0A1R3H978</accession>
<evidence type="ECO:0000256" key="2">
    <source>
        <dbReference type="ARBA" id="ARBA00022771"/>
    </source>
</evidence>
<sequence length="189" mass="21417">MSASSSQSSRSGSGLVAGSLDLDNYSLITALNSVEWDYEGEPVICSCKMMAPRWTSWTNANPARRFYGCPNYKDPTKCCKFYLWHDPSLCDRGKEIVLELKAREKLLHKEATFWKRQSLILKQNAVDFVEAEIIEENARLKKEVKMLNNKIKEGKSGKWVKLFFALFSVVVICVFVKGSGNIYTCNALP</sequence>
<dbReference type="AlphaFoldDB" id="A0A1R3H978"/>
<keyword evidence="2 4" id="KW-0863">Zinc-finger</keyword>
<evidence type="ECO:0000259" key="6">
    <source>
        <dbReference type="PROSITE" id="PS51999"/>
    </source>
</evidence>
<keyword evidence="5" id="KW-0812">Transmembrane</keyword>
<keyword evidence="3" id="KW-0862">Zinc</keyword>
<dbReference type="PANTHER" id="PTHR33248">
    <property type="entry name" value="ZINC ION-BINDING PROTEIN"/>
    <property type="match status" value="1"/>
</dbReference>
<dbReference type="Proteomes" id="UP000187203">
    <property type="component" value="Unassembled WGS sequence"/>
</dbReference>
<keyword evidence="5" id="KW-1133">Transmembrane helix</keyword>
<evidence type="ECO:0000256" key="5">
    <source>
        <dbReference type="SAM" id="Phobius"/>
    </source>
</evidence>
<evidence type="ECO:0000313" key="8">
    <source>
        <dbReference type="Proteomes" id="UP000187203"/>
    </source>
</evidence>
<dbReference type="EMBL" id="AWUE01020720">
    <property type="protein sequence ID" value="OMO66823.1"/>
    <property type="molecule type" value="Genomic_DNA"/>
</dbReference>
<protein>
    <submittedName>
        <fullName evidence="7">Zinc finger, GRF-type</fullName>
    </submittedName>
</protein>
<reference evidence="8" key="1">
    <citation type="submission" date="2013-09" db="EMBL/GenBank/DDBJ databases">
        <title>Corchorus olitorius genome sequencing.</title>
        <authorList>
            <person name="Alam M."/>
            <person name="Haque M.S."/>
            <person name="Islam M.S."/>
            <person name="Emdad E.M."/>
            <person name="Islam M.M."/>
            <person name="Ahmed B."/>
            <person name="Halim A."/>
            <person name="Hossen Q.M.M."/>
            <person name="Hossain M.Z."/>
            <person name="Ahmed R."/>
            <person name="Khan M.M."/>
            <person name="Islam R."/>
            <person name="Rashid M.M."/>
            <person name="Khan S.A."/>
            <person name="Rahman M.S."/>
            <person name="Alam M."/>
            <person name="Yahiya A.S."/>
            <person name="Khan M.S."/>
            <person name="Azam M.S."/>
            <person name="Haque T."/>
            <person name="Lashkar M.Z.H."/>
            <person name="Akhand A.I."/>
            <person name="Morshed G."/>
            <person name="Roy S."/>
            <person name="Uddin K.S."/>
            <person name="Rabeya T."/>
            <person name="Hossain A.S."/>
            <person name="Chowdhury A."/>
            <person name="Snigdha A.R."/>
            <person name="Mortoza M.S."/>
            <person name="Matin S.A."/>
            <person name="Hoque S.M.E."/>
            <person name="Islam M.K."/>
            <person name="Roy D.K."/>
            <person name="Haider R."/>
            <person name="Moosa M.M."/>
            <person name="Elias S.M."/>
            <person name="Hasan A.M."/>
            <person name="Jahan S."/>
            <person name="Shafiuddin M."/>
            <person name="Mahmood N."/>
            <person name="Shommy N.S."/>
        </authorList>
    </citation>
    <scope>NUCLEOTIDE SEQUENCE [LARGE SCALE GENOMIC DNA]</scope>
    <source>
        <strain evidence="8">cv. O-4</strain>
    </source>
</reference>
<feature type="transmembrane region" description="Helical" evidence="5">
    <location>
        <begin position="159"/>
        <end position="179"/>
    </location>
</feature>
<proteinExistence type="predicted"/>
<evidence type="ECO:0000256" key="4">
    <source>
        <dbReference type="PROSITE-ProRule" id="PRU01343"/>
    </source>
</evidence>
<dbReference type="OrthoDB" id="967281at2759"/>
<gene>
    <name evidence="7" type="ORF">COLO4_30330</name>
</gene>
<evidence type="ECO:0000256" key="3">
    <source>
        <dbReference type="ARBA" id="ARBA00022833"/>
    </source>
</evidence>
<name>A0A1R3H978_9ROSI</name>
<comment type="caution">
    <text evidence="7">The sequence shown here is derived from an EMBL/GenBank/DDBJ whole genome shotgun (WGS) entry which is preliminary data.</text>
</comment>
<dbReference type="GO" id="GO:0008270">
    <property type="term" value="F:zinc ion binding"/>
    <property type="evidence" value="ECO:0007669"/>
    <property type="project" value="UniProtKB-KW"/>
</dbReference>
<dbReference type="Pfam" id="PF06839">
    <property type="entry name" value="Zn_ribbon_GRF"/>
    <property type="match status" value="1"/>
</dbReference>
<keyword evidence="8" id="KW-1185">Reference proteome</keyword>
<dbReference type="PROSITE" id="PS51999">
    <property type="entry name" value="ZF_GRF"/>
    <property type="match status" value="1"/>
</dbReference>
<keyword evidence="5" id="KW-0472">Membrane</keyword>
<organism evidence="7 8">
    <name type="scientific">Corchorus olitorius</name>
    <dbReference type="NCBI Taxonomy" id="93759"/>
    <lineage>
        <taxon>Eukaryota</taxon>
        <taxon>Viridiplantae</taxon>
        <taxon>Streptophyta</taxon>
        <taxon>Embryophyta</taxon>
        <taxon>Tracheophyta</taxon>
        <taxon>Spermatophyta</taxon>
        <taxon>Magnoliopsida</taxon>
        <taxon>eudicotyledons</taxon>
        <taxon>Gunneridae</taxon>
        <taxon>Pentapetalae</taxon>
        <taxon>rosids</taxon>
        <taxon>malvids</taxon>
        <taxon>Malvales</taxon>
        <taxon>Malvaceae</taxon>
        <taxon>Grewioideae</taxon>
        <taxon>Apeibeae</taxon>
        <taxon>Corchorus</taxon>
    </lineage>
</organism>
<feature type="domain" description="GRF-type" evidence="6">
    <location>
        <begin position="45"/>
        <end position="88"/>
    </location>
</feature>
<keyword evidence="1" id="KW-0479">Metal-binding</keyword>
<evidence type="ECO:0000313" key="7">
    <source>
        <dbReference type="EMBL" id="OMO66823.1"/>
    </source>
</evidence>
<evidence type="ECO:0000256" key="1">
    <source>
        <dbReference type="ARBA" id="ARBA00022723"/>
    </source>
</evidence>
<dbReference type="InterPro" id="IPR010666">
    <property type="entry name" value="Znf_GRF"/>
</dbReference>